<dbReference type="Gene3D" id="3.40.50.300">
    <property type="entry name" value="P-loop containing nucleotide triphosphate hydrolases"/>
    <property type="match status" value="2"/>
</dbReference>
<gene>
    <name evidence="11" type="ORF">FHG66_12060</name>
</gene>
<keyword evidence="5" id="KW-0677">Repeat</keyword>
<comment type="subcellular location">
    <subcellularLocation>
        <location evidence="1">Cell membrane</location>
        <topology evidence="1">Peripheral membrane protein</topology>
    </subcellularLocation>
</comment>
<keyword evidence="3" id="KW-1003">Cell membrane</keyword>
<dbReference type="PANTHER" id="PTHR43790:SF3">
    <property type="entry name" value="D-ALLOSE IMPORT ATP-BINDING PROTEIN ALSA-RELATED"/>
    <property type="match status" value="1"/>
</dbReference>
<dbReference type="AlphaFoldDB" id="A0A5C4MXM8"/>
<sequence length="524" mass="55890">MTGQLAADTPVPPLLDVVGLTKRFSGVTALDNVSLDVRAGEILGLLGENGAGKSTLLKILSGAQSASSGSISFAGRPYAPAGPDAARQAGIVTIYQELSLIPTLSVAENIFVNRAPTGPFGLIDWRRMRRQARDILARVNLSLDPETPVSALSVAEQQLVEIARALSLESRLIIMDEPTSALTETEVQQLFGIMEMLRRDGVAIMFVTHRLEEASSMCDRMTVLRDGRLAGHLLRDGGRVPVPRIIEKMVGRAASELYARPTRRDNAGAVRLSVRGLRTVRAADAPHAVVLDGIDLDLRAGEILGLAGLVGSGRTELARAVFGADPIASGTIRLDGQLIAPMSPADACALGIGLVPEDRKQQAIFAMLPIRQNFSIAALDLFSDGLGVMRPGREGAALAGYRKAMSIRMSSPEQAIDGLSGGNQQKVILARWLARDPKVLIVDEPTRGVDVGAKTEVHQILVQLAERGIAILMISSELPEVLSVSDRIITMRQGRITGEMPAIEATEESLMALMALEARPGDPQ</sequence>
<feature type="domain" description="ABC transporter" evidence="10">
    <location>
        <begin position="274"/>
        <end position="518"/>
    </location>
</feature>
<dbReference type="InterPro" id="IPR003593">
    <property type="entry name" value="AAA+_ATPase"/>
</dbReference>
<dbReference type="OrthoDB" id="9805029at2"/>
<dbReference type="SMART" id="SM00382">
    <property type="entry name" value="AAA"/>
    <property type="match status" value="2"/>
</dbReference>
<feature type="domain" description="ABC transporter" evidence="10">
    <location>
        <begin position="15"/>
        <end position="251"/>
    </location>
</feature>
<evidence type="ECO:0000256" key="3">
    <source>
        <dbReference type="ARBA" id="ARBA00022475"/>
    </source>
</evidence>
<keyword evidence="6" id="KW-0547">Nucleotide-binding</keyword>
<dbReference type="GO" id="GO:0005886">
    <property type="term" value="C:plasma membrane"/>
    <property type="evidence" value="ECO:0007669"/>
    <property type="project" value="UniProtKB-SubCell"/>
</dbReference>
<dbReference type="GO" id="GO:0005524">
    <property type="term" value="F:ATP binding"/>
    <property type="evidence" value="ECO:0007669"/>
    <property type="project" value="UniProtKB-KW"/>
</dbReference>
<dbReference type="InterPro" id="IPR050107">
    <property type="entry name" value="ABC_carbohydrate_import_ATPase"/>
</dbReference>
<dbReference type="InterPro" id="IPR017871">
    <property type="entry name" value="ABC_transporter-like_CS"/>
</dbReference>
<proteinExistence type="predicted"/>
<protein>
    <submittedName>
        <fullName evidence="11">Sugar ABC transporter ATP-binding protein</fullName>
    </submittedName>
</protein>
<dbReference type="EMBL" id="VDFU01000013">
    <property type="protein sequence ID" value="TNC49176.1"/>
    <property type="molecule type" value="Genomic_DNA"/>
</dbReference>
<dbReference type="PANTHER" id="PTHR43790">
    <property type="entry name" value="CARBOHYDRATE TRANSPORT ATP-BINDING PROTEIN MG119-RELATED"/>
    <property type="match status" value="1"/>
</dbReference>
<keyword evidence="9" id="KW-0472">Membrane</keyword>
<evidence type="ECO:0000256" key="5">
    <source>
        <dbReference type="ARBA" id="ARBA00022737"/>
    </source>
</evidence>
<evidence type="ECO:0000256" key="8">
    <source>
        <dbReference type="ARBA" id="ARBA00022967"/>
    </source>
</evidence>
<reference evidence="11 12" key="1">
    <citation type="submission" date="2019-06" db="EMBL/GenBank/DDBJ databases">
        <title>YIM 131921 draft genome.</title>
        <authorList>
            <person name="Jiang L."/>
        </authorList>
    </citation>
    <scope>NUCLEOTIDE SEQUENCE [LARGE SCALE GENOMIC DNA]</scope>
    <source>
        <strain evidence="11 12">YIM 131921</strain>
    </source>
</reference>
<dbReference type="SUPFAM" id="SSF52540">
    <property type="entry name" value="P-loop containing nucleoside triphosphate hydrolases"/>
    <property type="match status" value="2"/>
</dbReference>
<organism evidence="11 12">
    <name type="scientific">Rubellimicrobium rubrum</name>
    <dbReference type="NCBI Taxonomy" id="2585369"/>
    <lineage>
        <taxon>Bacteria</taxon>
        <taxon>Pseudomonadati</taxon>
        <taxon>Pseudomonadota</taxon>
        <taxon>Alphaproteobacteria</taxon>
        <taxon>Rhodobacterales</taxon>
        <taxon>Roseobacteraceae</taxon>
        <taxon>Rubellimicrobium</taxon>
    </lineage>
</organism>
<keyword evidence="7 11" id="KW-0067">ATP-binding</keyword>
<comment type="caution">
    <text evidence="11">The sequence shown here is derived from an EMBL/GenBank/DDBJ whole genome shotgun (WGS) entry which is preliminary data.</text>
</comment>
<dbReference type="Pfam" id="PF00005">
    <property type="entry name" value="ABC_tran"/>
    <property type="match status" value="2"/>
</dbReference>
<evidence type="ECO:0000259" key="10">
    <source>
        <dbReference type="PROSITE" id="PS50893"/>
    </source>
</evidence>
<dbReference type="FunFam" id="3.40.50.300:FF:000127">
    <property type="entry name" value="Ribose import ATP-binding protein RbsA"/>
    <property type="match status" value="1"/>
</dbReference>
<name>A0A5C4MXM8_9RHOB</name>
<dbReference type="PROSITE" id="PS50893">
    <property type="entry name" value="ABC_TRANSPORTER_2"/>
    <property type="match status" value="2"/>
</dbReference>
<evidence type="ECO:0000313" key="11">
    <source>
        <dbReference type="EMBL" id="TNC49176.1"/>
    </source>
</evidence>
<dbReference type="RefSeq" id="WP_139077082.1">
    <property type="nucleotide sequence ID" value="NZ_VDFU01000013.1"/>
</dbReference>
<keyword evidence="8" id="KW-1278">Translocase</keyword>
<dbReference type="InterPro" id="IPR003439">
    <property type="entry name" value="ABC_transporter-like_ATP-bd"/>
</dbReference>
<keyword evidence="4" id="KW-0762">Sugar transport</keyword>
<dbReference type="InterPro" id="IPR027417">
    <property type="entry name" value="P-loop_NTPase"/>
</dbReference>
<evidence type="ECO:0000256" key="7">
    <source>
        <dbReference type="ARBA" id="ARBA00022840"/>
    </source>
</evidence>
<evidence type="ECO:0000313" key="12">
    <source>
        <dbReference type="Proteomes" id="UP000305887"/>
    </source>
</evidence>
<dbReference type="Proteomes" id="UP000305887">
    <property type="component" value="Unassembled WGS sequence"/>
</dbReference>
<keyword evidence="2" id="KW-0813">Transport</keyword>
<accession>A0A5C4MXM8</accession>
<dbReference type="CDD" id="cd03215">
    <property type="entry name" value="ABC_Carb_Monos_II"/>
    <property type="match status" value="1"/>
</dbReference>
<evidence type="ECO:0000256" key="9">
    <source>
        <dbReference type="ARBA" id="ARBA00023136"/>
    </source>
</evidence>
<evidence type="ECO:0000256" key="4">
    <source>
        <dbReference type="ARBA" id="ARBA00022597"/>
    </source>
</evidence>
<evidence type="ECO:0000256" key="1">
    <source>
        <dbReference type="ARBA" id="ARBA00004202"/>
    </source>
</evidence>
<evidence type="ECO:0000256" key="2">
    <source>
        <dbReference type="ARBA" id="ARBA00022448"/>
    </source>
</evidence>
<keyword evidence="12" id="KW-1185">Reference proteome</keyword>
<dbReference type="GO" id="GO:0016887">
    <property type="term" value="F:ATP hydrolysis activity"/>
    <property type="evidence" value="ECO:0007669"/>
    <property type="project" value="InterPro"/>
</dbReference>
<dbReference type="CDD" id="cd03216">
    <property type="entry name" value="ABC_Carb_Monos_I"/>
    <property type="match status" value="1"/>
</dbReference>
<dbReference type="PROSITE" id="PS00211">
    <property type="entry name" value="ABC_TRANSPORTER_1"/>
    <property type="match status" value="1"/>
</dbReference>
<evidence type="ECO:0000256" key="6">
    <source>
        <dbReference type="ARBA" id="ARBA00022741"/>
    </source>
</evidence>